<evidence type="ECO:0000256" key="3">
    <source>
        <dbReference type="ARBA" id="ARBA00022771"/>
    </source>
</evidence>
<reference evidence="11" key="1">
    <citation type="journal article" date="2004" name="Nature">
        <title>Genome duplication in the teleost fish Tetraodon nigroviridis reveals the early vertebrate proto-karyotype.</title>
        <authorList>
            <person name="Jaillon O."/>
            <person name="Aury J.-M."/>
            <person name="Brunet F."/>
            <person name="Petit J.-L."/>
            <person name="Stange-Thomann N."/>
            <person name="Mauceli E."/>
            <person name="Bouneau L."/>
            <person name="Fischer C."/>
            <person name="Ozouf-Costaz C."/>
            <person name="Bernot A."/>
            <person name="Nicaud S."/>
            <person name="Jaffe D."/>
            <person name="Fisher S."/>
            <person name="Lutfalla G."/>
            <person name="Dossat C."/>
            <person name="Segurens B."/>
            <person name="Dasilva C."/>
            <person name="Salanoubat M."/>
            <person name="Levy M."/>
            <person name="Boudet N."/>
            <person name="Castellano S."/>
            <person name="Anthouard V."/>
            <person name="Jubin C."/>
            <person name="Castelli V."/>
            <person name="Katinka M."/>
            <person name="Vacherie B."/>
            <person name="Biemont C."/>
            <person name="Skalli Z."/>
            <person name="Cattolico L."/>
            <person name="Poulain J."/>
            <person name="De Berardinis V."/>
            <person name="Cruaud C."/>
            <person name="Duprat S."/>
            <person name="Brottier P."/>
            <person name="Coutanceau J.-P."/>
            <person name="Gouzy J."/>
            <person name="Parra G."/>
            <person name="Lardier G."/>
            <person name="Chapple C."/>
            <person name="McKernan K.J."/>
            <person name="McEwan P."/>
            <person name="Bosak S."/>
            <person name="Kellis M."/>
            <person name="Volff J.-N."/>
            <person name="Guigo R."/>
            <person name="Zody M.C."/>
            <person name="Mesirov J."/>
            <person name="Lindblad-Toh K."/>
            <person name="Birren B."/>
            <person name="Nusbaum C."/>
            <person name="Kahn D."/>
            <person name="Robinson-Rechavi M."/>
            <person name="Laudet V."/>
            <person name="Schachter V."/>
            <person name="Quetier F."/>
            <person name="Saurin W."/>
            <person name="Scarpelli C."/>
            <person name="Wincker P."/>
            <person name="Lander E.S."/>
            <person name="Weissenbach J."/>
            <person name="Roest Crollius H."/>
        </authorList>
    </citation>
    <scope>NUCLEOTIDE SEQUENCE [LARGE SCALE GENOMIC DNA]</scope>
</reference>
<dbReference type="PANTHER" id="PTHR14432:SF2">
    <property type="entry name" value="TANK-BINDING KINASE 1-BINDING PROTEIN 1"/>
    <property type="match status" value="1"/>
</dbReference>
<accession>H3DHU3</accession>
<dbReference type="Pfam" id="PF18112">
    <property type="entry name" value="Zn-C2H2_12"/>
    <property type="match status" value="1"/>
</dbReference>
<dbReference type="PROSITE" id="PS51905">
    <property type="entry name" value="ZF_UBZ1"/>
    <property type="match status" value="1"/>
</dbReference>
<evidence type="ECO:0000256" key="8">
    <source>
        <dbReference type="SAM" id="MobiDB-lite"/>
    </source>
</evidence>
<dbReference type="Proteomes" id="UP000007303">
    <property type="component" value="Unassembled WGS sequence"/>
</dbReference>
<feature type="region of interest" description="Disordered" evidence="8">
    <location>
        <begin position="384"/>
        <end position="482"/>
    </location>
</feature>
<evidence type="ECO:0000256" key="1">
    <source>
        <dbReference type="ARBA" id="ARBA00022553"/>
    </source>
</evidence>
<reference evidence="10" key="2">
    <citation type="submission" date="2025-08" db="UniProtKB">
        <authorList>
            <consortium name="Ensembl"/>
        </authorList>
    </citation>
    <scope>IDENTIFICATION</scope>
</reference>
<sequence length="582" mass="66060">DVYSTSNFALITAYQDIKTRLACLERENTTIKRKLKMYEIKFPMISEFGENANSYCSFESKETALLHSENDNLQQRVNALTHELQKRKEREEQLEDVIQAYEKIHMEKSNLQRDLDKMTSLVEKHMERIRSLEAALRQRDSSLQKLNMQLHSKDMQYLQLHAGPDAHSEYLGPSLDTLSDLKLQQLEAELEGARHEAQGACQREEELKGECERLKEEMRMLQSQKQRDREMSSPCKQCDVEWIKKVGDEQVNLALAYTELTEELGRLQALSTKQTEILRKASQDQASPASLAGANISNTFLFHSSVSQLHEAEIPQNPKASSRCSVFPSVQRHSPIHHQRHSPVPQRHSPIAQRHSPVPPPPHHSPIQQRRSPVLQRLSPDMHRRSPLLDVNNGPASYSTRPPSQHLRASFQGRRSYSEVADPSAYQCPPRFSLDPVSTLPKPRPYTEGYSKAHVGSPHGGLQHRRSPSPHQDEEEWTCPHTISPPRTLGVFSSAATSGVMRGPASCSGFPIPQRPNTLSCHPQPGYIPAEHAQSWPSINLWMETEESDMRSCPLCQLIFPVGYPDDALIKHIDSHLENSKI</sequence>
<feature type="coiled-coil region" evidence="7">
    <location>
        <begin position="70"/>
        <end position="135"/>
    </location>
</feature>
<dbReference type="AlphaFoldDB" id="H3DHU3"/>
<dbReference type="GeneTree" id="ENSGT00940000153704"/>
<evidence type="ECO:0000256" key="6">
    <source>
        <dbReference type="PROSITE-ProRule" id="PRU01253"/>
    </source>
</evidence>
<organism evidence="10 11">
    <name type="scientific">Tetraodon nigroviridis</name>
    <name type="common">Spotted green pufferfish</name>
    <name type="synonym">Chelonodon nigroviridis</name>
    <dbReference type="NCBI Taxonomy" id="99883"/>
    <lineage>
        <taxon>Eukaryota</taxon>
        <taxon>Metazoa</taxon>
        <taxon>Chordata</taxon>
        <taxon>Craniata</taxon>
        <taxon>Vertebrata</taxon>
        <taxon>Euteleostomi</taxon>
        <taxon>Actinopterygii</taxon>
        <taxon>Neopterygii</taxon>
        <taxon>Teleostei</taxon>
        <taxon>Neoteleostei</taxon>
        <taxon>Acanthomorphata</taxon>
        <taxon>Eupercaria</taxon>
        <taxon>Tetraodontiformes</taxon>
        <taxon>Tetradontoidea</taxon>
        <taxon>Tetraodontidae</taxon>
        <taxon>Tetraodon</taxon>
    </lineage>
</organism>
<evidence type="ECO:0000259" key="9">
    <source>
        <dbReference type="PROSITE" id="PS51905"/>
    </source>
</evidence>
<feature type="coiled-coil region" evidence="7">
    <location>
        <begin position="183"/>
        <end position="231"/>
    </location>
</feature>
<evidence type="ECO:0000313" key="10">
    <source>
        <dbReference type="Ensembl" id="ENSTNIP00000020087.1"/>
    </source>
</evidence>
<dbReference type="GO" id="GO:0008270">
    <property type="term" value="F:zinc ion binding"/>
    <property type="evidence" value="ECO:0007669"/>
    <property type="project" value="UniProtKB-KW"/>
</dbReference>
<feature type="domain" description="UBZ1-type" evidence="9">
    <location>
        <begin position="550"/>
        <end position="576"/>
    </location>
</feature>
<dbReference type="PANTHER" id="PTHR14432">
    <property type="entry name" value="PROSAPIP2 PROTEIN/5-AZACYTIDINE INDUCED GENE 2"/>
    <property type="match status" value="1"/>
</dbReference>
<dbReference type="GO" id="GO:0005737">
    <property type="term" value="C:cytoplasm"/>
    <property type="evidence" value="ECO:0007669"/>
    <property type="project" value="TreeGrafter"/>
</dbReference>
<dbReference type="STRING" id="99883.ENSTNIP00000020087"/>
<evidence type="ECO:0000256" key="2">
    <source>
        <dbReference type="ARBA" id="ARBA00022723"/>
    </source>
</evidence>
<keyword evidence="4" id="KW-0862">Zinc</keyword>
<dbReference type="HOGENOM" id="CLU_029090_0_0_1"/>
<proteinExistence type="predicted"/>
<feature type="compositionally biased region" description="Polar residues" evidence="8">
    <location>
        <begin position="394"/>
        <end position="403"/>
    </location>
</feature>
<evidence type="ECO:0000256" key="4">
    <source>
        <dbReference type="ARBA" id="ARBA00022833"/>
    </source>
</evidence>
<dbReference type="Ensembl" id="ENSTNIT00000020318.1">
    <property type="protein sequence ID" value="ENSTNIP00000020087.1"/>
    <property type="gene ID" value="ENSTNIG00000016965.1"/>
</dbReference>
<keyword evidence="2" id="KW-0479">Metal-binding</keyword>
<feature type="coiled-coil region" evidence="7">
    <location>
        <begin position="14"/>
        <end position="41"/>
    </location>
</feature>
<reference evidence="10" key="3">
    <citation type="submission" date="2025-09" db="UniProtKB">
        <authorList>
            <consortium name="Ensembl"/>
        </authorList>
    </citation>
    <scope>IDENTIFICATION</scope>
</reference>
<evidence type="ECO:0000256" key="7">
    <source>
        <dbReference type="SAM" id="Coils"/>
    </source>
</evidence>
<name>H3DHU3_TETNG</name>
<dbReference type="OMA" id="CHPQQGY"/>
<keyword evidence="5 7" id="KW-0175">Coiled coil</keyword>
<evidence type="ECO:0000313" key="11">
    <source>
        <dbReference type="Proteomes" id="UP000007303"/>
    </source>
</evidence>
<dbReference type="InterPro" id="IPR024581">
    <property type="entry name" value="TBD"/>
</dbReference>
<dbReference type="CDD" id="cd21965">
    <property type="entry name" value="Zn-C2H2_CALCOCO1_TAX1BP1_like"/>
    <property type="match status" value="1"/>
</dbReference>
<dbReference type="InterPro" id="IPR041641">
    <property type="entry name" value="CALCOCO1/2_Zn_UBZ1"/>
</dbReference>
<keyword evidence="3 6" id="KW-0863">Zinc-finger</keyword>
<keyword evidence="1" id="KW-0597">Phosphoprotein</keyword>
<dbReference type="Pfam" id="PF12845">
    <property type="entry name" value="TBD"/>
    <property type="match status" value="1"/>
</dbReference>
<dbReference type="InterPro" id="IPR051891">
    <property type="entry name" value="TBK1-IKBKE_adapters"/>
</dbReference>
<keyword evidence="11" id="KW-1185">Reference proteome</keyword>
<feature type="region of interest" description="Disordered" evidence="8">
    <location>
        <begin position="331"/>
        <end position="371"/>
    </location>
</feature>
<evidence type="ECO:0000256" key="5">
    <source>
        <dbReference type="ARBA" id="ARBA00023054"/>
    </source>
</evidence>
<dbReference type="InParanoid" id="H3DHU3"/>
<protein>
    <submittedName>
        <fullName evidence="10">TBK1 binding protein 1</fullName>
    </submittedName>
</protein>